<dbReference type="HOGENOM" id="CLU_1199748_0_0_1"/>
<dbReference type="EMBL" id="AACS02000012">
    <property type="protein sequence ID" value="EFI26611.1"/>
    <property type="molecule type" value="Genomic_DNA"/>
</dbReference>
<sequence>MQSTYSPAMQLTNRNLFQTFTSGVLVVLVLLVAQGAGAPLTQRTEFTAGALRVRSRVYNAAGALVARTSTLHRPARHVSQAQSRGDTALESQRGARPTPAAHLQELEARNMFGRIIDKVKDYVLPPSPAQAAVRPVKYGQTEYVMKTQQRYQEFLRKQEEARRKLEQQASAGGSGAQLKPRPQRADSVSSVASTDSGKTLVSRPATPKRQDTTGSIKRRSLSLLPRSWEFE</sequence>
<feature type="region of interest" description="Disordered" evidence="1">
    <location>
        <begin position="72"/>
        <end position="104"/>
    </location>
</feature>
<evidence type="ECO:0000313" key="3">
    <source>
        <dbReference type="Proteomes" id="UP000001861"/>
    </source>
</evidence>
<dbReference type="InParanoid" id="D6RQR3"/>
<dbReference type="AlphaFoldDB" id="D6RQR3"/>
<evidence type="ECO:0000256" key="1">
    <source>
        <dbReference type="SAM" id="MobiDB-lite"/>
    </source>
</evidence>
<keyword evidence="3" id="KW-1185">Reference proteome</keyword>
<feature type="compositionally biased region" description="Low complexity" evidence="1">
    <location>
        <begin position="185"/>
        <end position="196"/>
    </location>
</feature>
<dbReference type="RefSeq" id="XP_002910105.1">
    <property type="nucleotide sequence ID" value="XM_002910059.1"/>
</dbReference>
<proteinExistence type="predicted"/>
<dbReference type="KEGG" id="cci:CC1G_15383"/>
<protein>
    <submittedName>
        <fullName evidence="2">Uncharacterized protein</fullName>
    </submittedName>
</protein>
<accession>D6RQR3</accession>
<dbReference type="GeneID" id="9378935"/>
<dbReference type="VEuPathDB" id="FungiDB:CC1G_15383"/>
<dbReference type="Proteomes" id="UP000001861">
    <property type="component" value="Unassembled WGS sequence"/>
</dbReference>
<organism evidence="2 3">
    <name type="scientific">Coprinopsis cinerea (strain Okayama-7 / 130 / ATCC MYA-4618 / FGSC 9003)</name>
    <name type="common">Inky cap fungus</name>
    <name type="synonym">Hormographiella aspergillata</name>
    <dbReference type="NCBI Taxonomy" id="240176"/>
    <lineage>
        <taxon>Eukaryota</taxon>
        <taxon>Fungi</taxon>
        <taxon>Dikarya</taxon>
        <taxon>Basidiomycota</taxon>
        <taxon>Agaricomycotina</taxon>
        <taxon>Agaricomycetes</taxon>
        <taxon>Agaricomycetidae</taxon>
        <taxon>Agaricales</taxon>
        <taxon>Agaricineae</taxon>
        <taxon>Psathyrellaceae</taxon>
        <taxon>Coprinopsis</taxon>
    </lineage>
</organism>
<evidence type="ECO:0000313" key="2">
    <source>
        <dbReference type="EMBL" id="EFI26611.1"/>
    </source>
</evidence>
<name>D6RQR3_COPC7</name>
<gene>
    <name evidence="2" type="ORF">CC1G_15383</name>
</gene>
<feature type="region of interest" description="Disordered" evidence="1">
    <location>
        <begin position="162"/>
        <end position="231"/>
    </location>
</feature>
<reference evidence="2 3" key="1">
    <citation type="journal article" date="2010" name="Proc. Natl. Acad. Sci. U.S.A.">
        <title>Insights into evolution of multicellular fungi from the assembled chromosomes of the mushroom Coprinopsis cinerea (Coprinus cinereus).</title>
        <authorList>
            <person name="Stajich J.E."/>
            <person name="Wilke S.K."/>
            <person name="Ahren D."/>
            <person name="Au C.H."/>
            <person name="Birren B.W."/>
            <person name="Borodovsky M."/>
            <person name="Burns C."/>
            <person name="Canback B."/>
            <person name="Casselton L.A."/>
            <person name="Cheng C.K."/>
            <person name="Deng J."/>
            <person name="Dietrich F.S."/>
            <person name="Fargo D.C."/>
            <person name="Farman M.L."/>
            <person name="Gathman A.C."/>
            <person name="Goldberg J."/>
            <person name="Guigo R."/>
            <person name="Hoegger P.J."/>
            <person name="Hooker J.B."/>
            <person name="Huggins A."/>
            <person name="James T.Y."/>
            <person name="Kamada T."/>
            <person name="Kilaru S."/>
            <person name="Kodira C."/>
            <person name="Kues U."/>
            <person name="Kupfer D."/>
            <person name="Kwan H.S."/>
            <person name="Lomsadze A."/>
            <person name="Li W."/>
            <person name="Lilly W.W."/>
            <person name="Ma L.J."/>
            <person name="Mackey A.J."/>
            <person name="Manning G."/>
            <person name="Martin F."/>
            <person name="Muraguchi H."/>
            <person name="Natvig D.O."/>
            <person name="Palmerini H."/>
            <person name="Ramesh M.A."/>
            <person name="Rehmeyer C.J."/>
            <person name="Roe B.A."/>
            <person name="Shenoy N."/>
            <person name="Stanke M."/>
            <person name="Ter-Hovhannisyan V."/>
            <person name="Tunlid A."/>
            <person name="Velagapudi R."/>
            <person name="Vision T.J."/>
            <person name="Zeng Q."/>
            <person name="Zolan M.E."/>
            <person name="Pukkila P.J."/>
        </authorList>
    </citation>
    <scope>NUCLEOTIDE SEQUENCE [LARGE SCALE GENOMIC DNA]</scope>
    <source>
        <strain evidence="3">Okayama-7 / 130 / ATCC MYA-4618 / FGSC 9003</strain>
    </source>
</reference>
<comment type="caution">
    <text evidence="2">The sequence shown here is derived from an EMBL/GenBank/DDBJ whole genome shotgun (WGS) entry which is preliminary data.</text>
</comment>